<comment type="caution">
    <text evidence="1">The sequence shown here is derived from an EMBL/GenBank/DDBJ whole genome shotgun (WGS) entry which is preliminary data.</text>
</comment>
<sequence length="128" mass="14191">MSNKQVPDEVRRFILTSIPSVPYLEALLLLRSEPARGWDSFNVASRLYIGENQALELLHAMQQSGIAARTDSGGFLFAPRAPELTAVIDAVAVTYSHNLVGVTDLIHSRVEKRAHQFADAFRWKKDGG</sequence>
<reference evidence="1 2" key="1">
    <citation type="journal article" date="2017" name="Int. J. Syst. Evol. Microbiol.">
        <title>Ramlibacter alkalitolerans sp. nov., alkali-tolerant bacterium isolated from soil of ginseng.</title>
        <authorList>
            <person name="Lee D.H."/>
            <person name="Cha C.J."/>
        </authorList>
    </citation>
    <scope>NUCLEOTIDE SEQUENCE [LARGE SCALE GENOMIC DNA]</scope>
    <source>
        <strain evidence="1 2">KACC 19305</strain>
    </source>
</reference>
<protein>
    <submittedName>
        <fullName evidence="1">Uncharacterized protein</fullName>
    </submittedName>
</protein>
<keyword evidence="2" id="KW-1185">Reference proteome</keyword>
<gene>
    <name evidence="1" type="ORF">JI746_14065</name>
</gene>
<dbReference type="RefSeq" id="WP_201690283.1">
    <property type="nucleotide sequence ID" value="NZ_JAEQND010000007.1"/>
</dbReference>
<dbReference type="EMBL" id="JAEQND010000007">
    <property type="protein sequence ID" value="MBL0426236.1"/>
    <property type="molecule type" value="Genomic_DNA"/>
</dbReference>
<organism evidence="1 2">
    <name type="scientific">Ramlibacter alkalitolerans</name>
    <dbReference type="NCBI Taxonomy" id="2039631"/>
    <lineage>
        <taxon>Bacteria</taxon>
        <taxon>Pseudomonadati</taxon>
        <taxon>Pseudomonadota</taxon>
        <taxon>Betaproteobacteria</taxon>
        <taxon>Burkholderiales</taxon>
        <taxon>Comamonadaceae</taxon>
        <taxon>Ramlibacter</taxon>
    </lineage>
</organism>
<evidence type="ECO:0000313" key="1">
    <source>
        <dbReference type="EMBL" id="MBL0426236.1"/>
    </source>
</evidence>
<accession>A0ABS1JQ25</accession>
<dbReference type="Proteomes" id="UP000622707">
    <property type="component" value="Unassembled WGS sequence"/>
</dbReference>
<evidence type="ECO:0000313" key="2">
    <source>
        <dbReference type="Proteomes" id="UP000622707"/>
    </source>
</evidence>
<name>A0ABS1JQ25_9BURK</name>
<proteinExistence type="predicted"/>